<comment type="catalytic activity">
    <reaction evidence="5 6">
        <text>L-arginine + H2O = L-citrulline + NH4(+)</text>
        <dbReference type="Rhea" id="RHEA:19597"/>
        <dbReference type="ChEBI" id="CHEBI:15377"/>
        <dbReference type="ChEBI" id="CHEBI:28938"/>
        <dbReference type="ChEBI" id="CHEBI:32682"/>
        <dbReference type="ChEBI" id="CHEBI:57743"/>
        <dbReference type="EC" id="3.5.3.6"/>
    </reaction>
</comment>
<organism evidence="8 9">
    <name type="scientific">Listeria grayi DSM 20601</name>
    <dbReference type="NCBI Taxonomy" id="525367"/>
    <lineage>
        <taxon>Bacteria</taxon>
        <taxon>Bacillati</taxon>
        <taxon>Bacillota</taxon>
        <taxon>Bacilli</taxon>
        <taxon>Bacillales</taxon>
        <taxon>Listeriaceae</taxon>
        <taxon>Listeria</taxon>
    </lineage>
</organism>
<comment type="similarity">
    <text evidence="2 6">Belongs to the arginine deiminase family.</text>
</comment>
<dbReference type="GO" id="GO:0005737">
    <property type="term" value="C:cytoplasm"/>
    <property type="evidence" value="ECO:0007669"/>
    <property type="project" value="UniProtKB-SubCell"/>
</dbReference>
<dbReference type="AlphaFoldDB" id="D7UUZ7"/>
<evidence type="ECO:0000256" key="3">
    <source>
        <dbReference type="ARBA" id="ARBA00022503"/>
    </source>
</evidence>
<dbReference type="STRING" id="525367.HMPREF0556_10272"/>
<proteinExistence type="inferred from homology"/>
<sequence>MEGDFMNTNLQVTSEVGRLKRVILKRPSRELENLTPKYLQGLLFDDIPFLDIMQKEHDAFIDLLRSKEVEVLYLEQLLADALQEKAVRETFLDTFLIESEQVGPEAAELKAYLNGQDPQTMIEKITAGVRREEVPGRKKQLSDMLTDPYPFLLNPMPNLYFTRDFAAVVGKGITINKMHQPARRRESVFMEYIMRYHPEFQKEQIPIWLNRNNSFSIEGGDELVLSEKVLAIGISERTDARAIENLASRLLRGHSGFEKILAVEIPTTRAFMHLDTVFTMVSVNQFVIHPGLIKNKQLHIYEIELTKDGEDLQIERHDDFKAVLKRVLEQPEIDFIYCGNGEEIDAAREQWNDGANTLAIAPGEVVTYDRNVLSNKALREHGIVVNEIPSSELSRGRGGPRCMTLPILRDPV</sequence>
<dbReference type="UniPathway" id="UPA00254">
    <property type="reaction ID" value="UER00364"/>
</dbReference>
<gene>
    <name evidence="6 8" type="primary">arcA</name>
    <name evidence="8" type="ORF">HMPREF0556_10272</name>
</gene>
<dbReference type="PANTHER" id="PTHR47271:SF2">
    <property type="entry name" value="ARGININE DEIMINASE"/>
    <property type="match status" value="1"/>
</dbReference>
<comment type="pathway">
    <text evidence="1 6">Amino-acid degradation; L-arginine degradation via ADI pathway; carbamoyl phosphate from L-arginine: step 1/2.</text>
</comment>
<feature type="active site" description="Amidino-cysteine intermediate" evidence="6 7">
    <location>
        <position position="402"/>
    </location>
</feature>
<dbReference type="EC" id="3.5.3.6" evidence="6"/>
<dbReference type="GO" id="GO:0019546">
    <property type="term" value="P:L-arginine deiminase pathway"/>
    <property type="evidence" value="ECO:0007669"/>
    <property type="project" value="UniProtKB-UniRule"/>
</dbReference>
<dbReference type="eggNOG" id="COG2235">
    <property type="taxonomic scope" value="Bacteria"/>
</dbReference>
<dbReference type="NCBIfam" id="TIGR01078">
    <property type="entry name" value="arcA"/>
    <property type="match status" value="1"/>
</dbReference>
<dbReference type="NCBIfam" id="NF002381">
    <property type="entry name" value="PRK01388.1"/>
    <property type="match status" value="1"/>
</dbReference>
<keyword evidence="4 6" id="KW-0378">Hydrolase</keyword>
<reference evidence="8" key="1">
    <citation type="submission" date="2010-06" db="EMBL/GenBank/DDBJ databases">
        <authorList>
            <person name="Muzny D."/>
            <person name="Qin X."/>
            <person name="Buhay C."/>
            <person name="Dugan-Rocha S."/>
            <person name="Ding Y."/>
            <person name="Chen G."/>
            <person name="Hawes A."/>
            <person name="Holder M."/>
            <person name="Jhangiani S."/>
            <person name="Johnson A."/>
            <person name="Khan Z."/>
            <person name="Li Z."/>
            <person name="Liu W."/>
            <person name="Liu X."/>
            <person name="Perez L."/>
            <person name="Shen H."/>
            <person name="Wang Q."/>
            <person name="Watt J."/>
            <person name="Xi L."/>
            <person name="Xin Y."/>
            <person name="Zhou J."/>
            <person name="Deng J."/>
            <person name="Jiang H."/>
            <person name="Liu Y."/>
            <person name="Qu J."/>
            <person name="Song X.-Z."/>
            <person name="Zhang L."/>
            <person name="Villasana D."/>
            <person name="Johnson A."/>
            <person name="Liu J."/>
            <person name="Liyanage D."/>
            <person name="Lorensuhewa L."/>
            <person name="Robinson T."/>
            <person name="Song A."/>
            <person name="Song B.-B."/>
            <person name="Dinh H."/>
            <person name="Thornton R."/>
            <person name="Coyle M."/>
            <person name="Francisco L."/>
            <person name="Jackson L."/>
            <person name="Javaid M."/>
            <person name="Korchina V."/>
            <person name="Kovar C."/>
            <person name="Mata R."/>
            <person name="Mathew T."/>
            <person name="Ngo R."/>
            <person name="Nguyen L."/>
            <person name="Nguyen N."/>
            <person name="Okwuonu G."/>
            <person name="Ongeri F."/>
            <person name="Pham C."/>
            <person name="Simmons D."/>
            <person name="Wilczek-Boney K."/>
            <person name="Hale W."/>
            <person name="Jakkamsetti A."/>
            <person name="Pham P."/>
            <person name="Ruth R."/>
            <person name="San Lucas F."/>
            <person name="Warren J."/>
            <person name="Zhang J."/>
            <person name="Zhao Z."/>
            <person name="Zhou C."/>
            <person name="Zhu D."/>
            <person name="Lee S."/>
            <person name="Bess C."/>
            <person name="Blankenburg K."/>
            <person name="Forbes L."/>
            <person name="Fu Q."/>
            <person name="Gubbala S."/>
            <person name="Hirani K."/>
            <person name="Jayaseelan J.C."/>
            <person name="Lara F."/>
            <person name="Munidasa M."/>
            <person name="Palculict T."/>
            <person name="Patil S."/>
            <person name="Pu L.-L."/>
            <person name="Saada N."/>
            <person name="Tang L."/>
            <person name="Weissenberger G."/>
            <person name="Zhu Y."/>
            <person name="Hemphill L."/>
            <person name="Shang Y."/>
            <person name="Youmans B."/>
            <person name="Ayvaz T."/>
            <person name="Ross M."/>
            <person name="Santibanez J."/>
            <person name="Aqrawi P."/>
            <person name="Gross S."/>
            <person name="Joshi V."/>
            <person name="Fowler G."/>
            <person name="Nazareth L."/>
            <person name="Reid J."/>
            <person name="Worley K."/>
            <person name="Petrosino J."/>
            <person name="Highlander S."/>
            <person name="Gibbs R."/>
        </authorList>
    </citation>
    <scope>NUCLEOTIDE SEQUENCE [LARGE SCALE GENOMIC DNA]</scope>
    <source>
        <strain evidence="8">DSM 20601</strain>
    </source>
</reference>
<dbReference type="PANTHER" id="PTHR47271">
    <property type="entry name" value="ARGININE DEIMINASE"/>
    <property type="match status" value="1"/>
</dbReference>
<keyword evidence="9" id="KW-1185">Reference proteome</keyword>
<evidence type="ECO:0000256" key="2">
    <source>
        <dbReference type="ARBA" id="ARBA00010206"/>
    </source>
</evidence>
<keyword evidence="6" id="KW-0963">Cytoplasm</keyword>
<dbReference type="Gene3D" id="1.10.3930.10">
    <property type="entry name" value="Arginine deiminase"/>
    <property type="match status" value="1"/>
</dbReference>
<evidence type="ECO:0000256" key="1">
    <source>
        <dbReference type="ARBA" id="ARBA00005213"/>
    </source>
</evidence>
<dbReference type="EMBL" id="ACCR02000002">
    <property type="protein sequence ID" value="EFI85073.1"/>
    <property type="molecule type" value="Genomic_DNA"/>
</dbReference>
<comment type="subcellular location">
    <subcellularLocation>
        <location evidence="6">Cytoplasm</location>
    </subcellularLocation>
</comment>
<dbReference type="SUPFAM" id="SSF55909">
    <property type="entry name" value="Pentein"/>
    <property type="match status" value="1"/>
</dbReference>
<dbReference type="HOGENOM" id="CLU_052662_0_1_9"/>
<evidence type="ECO:0000256" key="5">
    <source>
        <dbReference type="ARBA" id="ARBA00049429"/>
    </source>
</evidence>
<evidence type="ECO:0000313" key="8">
    <source>
        <dbReference type="EMBL" id="EFI85073.1"/>
    </source>
</evidence>
<dbReference type="PRINTS" id="PR01466">
    <property type="entry name" value="ARGDEIMINASE"/>
</dbReference>
<protein>
    <recommendedName>
        <fullName evidence="6">Arginine deiminase</fullName>
        <shortName evidence="6">ADI</shortName>
        <ecNumber evidence="6">3.5.3.6</ecNumber>
    </recommendedName>
    <alternativeName>
        <fullName evidence="6">Arginine dihydrolase</fullName>
        <shortName evidence="6">AD</shortName>
    </alternativeName>
</protein>
<evidence type="ECO:0000256" key="6">
    <source>
        <dbReference type="HAMAP-Rule" id="MF_00242"/>
    </source>
</evidence>
<accession>D7UUZ7</accession>
<dbReference type="PIRSF" id="PIRSF006356">
    <property type="entry name" value="Arg_deiminase"/>
    <property type="match status" value="1"/>
</dbReference>
<dbReference type="Gene3D" id="3.75.10.10">
    <property type="entry name" value="L-arginine/glycine Amidinotransferase, Chain A"/>
    <property type="match status" value="1"/>
</dbReference>
<dbReference type="HAMAP" id="MF_00242">
    <property type="entry name" value="Arg_deiminase"/>
    <property type="match status" value="1"/>
</dbReference>
<dbReference type="Proteomes" id="UP000010119">
    <property type="component" value="Unassembled WGS sequence"/>
</dbReference>
<evidence type="ECO:0000256" key="7">
    <source>
        <dbReference type="PIRSR" id="PIRSR006356-1"/>
    </source>
</evidence>
<evidence type="ECO:0000313" key="9">
    <source>
        <dbReference type="Proteomes" id="UP000010119"/>
    </source>
</evidence>
<dbReference type="GO" id="GO:0016990">
    <property type="term" value="F:arginine deiminase activity"/>
    <property type="evidence" value="ECO:0007669"/>
    <property type="project" value="UniProtKB-UniRule"/>
</dbReference>
<evidence type="ECO:0000256" key="4">
    <source>
        <dbReference type="ARBA" id="ARBA00022801"/>
    </source>
</evidence>
<comment type="caution">
    <text evidence="8">The sequence shown here is derived from an EMBL/GenBank/DDBJ whole genome shotgun (WGS) entry which is preliminary data.</text>
</comment>
<dbReference type="InterPro" id="IPR003876">
    <property type="entry name" value="Arg_deiminase"/>
</dbReference>
<dbReference type="Pfam" id="PF02274">
    <property type="entry name" value="ADI"/>
    <property type="match status" value="1"/>
</dbReference>
<name>D7UUZ7_LISGR</name>
<keyword evidence="3 6" id="KW-0056">Arginine metabolism</keyword>